<evidence type="ECO:0000313" key="4">
    <source>
        <dbReference type="Proteomes" id="UP000002077"/>
    </source>
</evidence>
<keyword evidence="1" id="KW-1133">Transmembrane helix</keyword>
<sequence length="79" mass="7982">MKKSLAIISATALALSATPTAIADEGGAQTSQQSSSLSPSEFGVDHPFFGVIAIPVMLSSFALSMLGIPQCGLHDTTGC</sequence>
<name>C3PIS2_CORA7</name>
<reference evidence="3 4" key="1">
    <citation type="journal article" date="2010" name="BMC Genomics">
        <title>Complete genome sequence and lifestyle of black-pigmented Corynebacterium aurimucosum ATCC 700975 (formerly C. nigricans CN-1) isolated from a vaginal swab of a woman with spontaneous abortion.</title>
        <authorList>
            <person name="Trost E."/>
            <person name="Gotker S."/>
            <person name="Schneider J."/>
            <person name="Schneiker-Bekel S."/>
            <person name="Szczepanowski R."/>
            <person name="Tilker A."/>
            <person name="Viehoever P."/>
            <person name="Arnold W."/>
            <person name="Bekel T."/>
            <person name="Blom J."/>
            <person name="Gartemann K.H."/>
            <person name="Linke B."/>
            <person name="Goesmann A."/>
            <person name="Puhler A."/>
            <person name="Shukla S.K."/>
            <person name="Tauch A."/>
        </authorList>
    </citation>
    <scope>NUCLEOTIDE SEQUENCE [LARGE SCALE GENOMIC DNA]</scope>
    <source>
        <strain evidence="4">ATCC 700975 / DSM 44827 / CIP 107346 / CN-1</strain>
    </source>
</reference>
<organism evidence="3 4">
    <name type="scientific">Corynebacterium aurimucosum (strain ATCC 700975 / DSM 44827 / CIP 107346 / CN-1)</name>
    <name type="common">Corynebacterium nigricans</name>
    <dbReference type="NCBI Taxonomy" id="548476"/>
    <lineage>
        <taxon>Bacteria</taxon>
        <taxon>Bacillati</taxon>
        <taxon>Actinomycetota</taxon>
        <taxon>Actinomycetes</taxon>
        <taxon>Mycobacteriales</taxon>
        <taxon>Corynebacteriaceae</taxon>
        <taxon>Corynebacterium</taxon>
    </lineage>
</organism>
<feature type="chain" id="PRO_5002930529" evidence="2">
    <location>
        <begin position="24"/>
        <end position="79"/>
    </location>
</feature>
<keyword evidence="1" id="KW-0472">Membrane</keyword>
<protein>
    <submittedName>
        <fullName evidence="3">Putative membrane protein</fullName>
    </submittedName>
</protein>
<dbReference type="Proteomes" id="UP000002077">
    <property type="component" value="Chromosome"/>
</dbReference>
<keyword evidence="2" id="KW-0732">Signal</keyword>
<dbReference type="HOGENOM" id="CLU_183609_0_0_11"/>
<accession>C3PIS2</accession>
<dbReference type="AlphaFoldDB" id="C3PIS2"/>
<feature type="transmembrane region" description="Helical" evidence="1">
    <location>
        <begin position="47"/>
        <end position="68"/>
    </location>
</feature>
<dbReference type="OrthoDB" id="4428182at2"/>
<keyword evidence="1" id="KW-0812">Transmembrane</keyword>
<evidence type="ECO:0000256" key="1">
    <source>
        <dbReference type="SAM" id="Phobius"/>
    </source>
</evidence>
<gene>
    <name evidence="3" type="ordered locus">cauri_2133</name>
</gene>
<dbReference type="EMBL" id="CP001601">
    <property type="protein sequence ID" value="ACP33726.1"/>
    <property type="molecule type" value="Genomic_DNA"/>
</dbReference>
<proteinExistence type="predicted"/>
<feature type="signal peptide" evidence="2">
    <location>
        <begin position="1"/>
        <end position="23"/>
    </location>
</feature>
<evidence type="ECO:0000313" key="3">
    <source>
        <dbReference type="EMBL" id="ACP33726.1"/>
    </source>
</evidence>
<keyword evidence="4" id="KW-1185">Reference proteome</keyword>
<dbReference type="KEGG" id="car:cauri_2133"/>
<evidence type="ECO:0000256" key="2">
    <source>
        <dbReference type="SAM" id="SignalP"/>
    </source>
</evidence>